<feature type="region of interest" description="Disordered" evidence="1">
    <location>
        <begin position="277"/>
        <end position="326"/>
    </location>
</feature>
<evidence type="ECO:0000256" key="1">
    <source>
        <dbReference type="SAM" id="MobiDB-lite"/>
    </source>
</evidence>
<keyword evidence="3" id="KW-1185">Reference proteome</keyword>
<evidence type="ECO:0000313" key="3">
    <source>
        <dbReference type="Proteomes" id="UP000273001"/>
    </source>
</evidence>
<organism evidence="2 3">
    <name type="scientific">Actinomyces lilanjuaniae</name>
    <dbReference type="NCBI Taxonomy" id="2321394"/>
    <lineage>
        <taxon>Bacteria</taxon>
        <taxon>Bacillati</taxon>
        <taxon>Actinomycetota</taxon>
        <taxon>Actinomycetes</taxon>
        <taxon>Actinomycetales</taxon>
        <taxon>Actinomycetaceae</taxon>
        <taxon>Actinomyces</taxon>
    </lineage>
</organism>
<reference evidence="2 3" key="1">
    <citation type="submission" date="2018-09" db="EMBL/GenBank/DDBJ databases">
        <authorList>
            <person name="Li J."/>
        </authorList>
    </citation>
    <scope>NUCLEOTIDE SEQUENCE [LARGE SCALE GENOMIC DNA]</scope>
    <source>
        <strain evidence="2 3">2129</strain>
    </source>
</reference>
<name>A0ABM6Z138_9ACTO</name>
<dbReference type="Proteomes" id="UP000273001">
    <property type="component" value="Chromosome"/>
</dbReference>
<feature type="compositionally biased region" description="Basic residues" evidence="1">
    <location>
        <begin position="312"/>
        <end position="326"/>
    </location>
</feature>
<dbReference type="EMBL" id="CP032514">
    <property type="protein sequence ID" value="AYD88952.1"/>
    <property type="molecule type" value="Genomic_DNA"/>
</dbReference>
<feature type="compositionally biased region" description="Low complexity" evidence="1">
    <location>
        <begin position="282"/>
        <end position="311"/>
    </location>
</feature>
<gene>
    <name evidence="2" type="ORF">D5R93_00760</name>
</gene>
<proteinExistence type="predicted"/>
<accession>A0ABM6Z138</accession>
<sequence length="326" mass="35650">MTEAATGTETIDTEIPGSPASVHSAADWLYDLKEDVYDGYCHLTHCTTTAAQDLAGKTAEAVEDYSHNVELACTDTFERARKAADVVRAFADQLGWRQDDMTGHRGRARDGGLTVSGYLIHAPTPVEDPGSRPKDATTKQAEQWQAAHDSYEDYLARKEVFDELREDVTHTRDELETWITDNLVLAEAEVLSDTVLSGVRSTVGDIAAKGTETEIKNHYGDKAAALRNKAHSKALMKGANQSRSLHFKSPLSPTQAEIDRVIDNSRLLTRWMNKAGTCSRQATSSPDVPTSSSRSASSAPSSPRAARPPRCSSRRVRGRGRSALHR</sequence>
<evidence type="ECO:0000313" key="2">
    <source>
        <dbReference type="EMBL" id="AYD88952.1"/>
    </source>
</evidence>
<protein>
    <submittedName>
        <fullName evidence="2">Uncharacterized protein</fullName>
    </submittedName>
</protein>
<dbReference type="RefSeq" id="WP_120203194.1">
    <property type="nucleotide sequence ID" value="NZ_CP032514.1"/>
</dbReference>